<dbReference type="PANTHER" id="PTHR34954:SF3">
    <property type="entry name" value="EXPRESSED PROTEIN"/>
    <property type="match status" value="1"/>
</dbReference>
<dbReference type="Proteomes" id="UP001281410">
    <property type="component" value="Unassembled WGS sequence"/>
</dbReference>
<dbReference type="GO" id="GO:0009941">
    <property type="term" value="C:chloroplast envelope"/>
    <property type="evidence" value="ECO:0007669"/>
    <property type="project" value="TreeGrafter"/>
</dbReference>
<dbReference type="PANTHER" id="PTHR34954">
    <property type="entry name" value="EXPRESSED PROTEIN"/>
    <property type="match status" value="1"/>
</dbReference>
<keyword evidence="2" id="KW-1185">Reference proteome</keyword>
<evidence type="ECO:0000313" key="2">
    <source>
        <dbReference type="Proteomes" id="UP001281410"/>
    </source>
</evidence>
<protein>
    <submittedName>
        <fullName evidence="1">Uncharacterized protein</fullName>
    </submittedName>
</protein>
<dbReference type="EMBL" id="JANJYJ010000008">
    <property type="protein sequence ID" value="KAK3195390.1"/>
    <property type="molecule type" value="Genomic_DNA"/>
</dbReference>
<gene>
    <name evidence="1" type="ORF">Dsin_026700</name>
</gene>
<dbReference type="AlphaFoldDB" id="A0AAE0DY25"/>
<dbReference type="GO" id="GO:1990052">
    <property type="term" value="P:ER to chloroplast lipid transport"/>
    <property type="evidence" value="ECO:0007669"/>
    <property type="project" value="InterPro"/>
</dbReference>
<reference evidence="1" key="1">
    <citation type="journal article" date="2023" name="Plant J.">
        <title>Genome sequences and population genomics provide insights into the demographic history, inbreeding, and mutation load of two 'living fossil' tree species of Dipteronia.</title>
        <authorList>
            <person name="Feng Y."/>
            <person name="Comes H.P."/>
            <person name="Chen J."/>
            <person name="Zhu S."/>
            <person name="Lu R."/>
            <person name="Zhang X."/>
            <person name="Li P."/>
            <person name="Qiu J."/>
            <person name="Olsen K.M."/>
            <person name="Qiu Y."/>
        </authorList>
    </citation>
    <scope>NUCLEOTIDE SEQUENCE</scope>
    <source>
        <strain evidence="1">NBL</strain>
    </source>
</reference>
<accession>A0AAE0DY25</accession>
<evidence type="ECO:0000313" key="1">
    <source>
        <dbReference type="EMBL" id="KAK3195390.1"/>
    </source>
</evidence>
<comment type="caution">
    <text evidence="1">The sequence shown here is derived from an EMBL/GenBank/DDBJ whole genome shotgun (WGS) entry which is preliminary data.</text>
</comment>
<sequence length="134" mass="14913">MINMRKAMDSAFWDQPISCLQTLHGSAKSIPGEHFPLDAARANRALRIRQLALMGFPLGIIIPPYSHKMLGFFSLQPLLLKQSTSSGLVGQFRPKNLSLCRDAAKQYFMDKSLYSIALCSQLSMVPSSSFFRGT</sequence>
<name>A0AAE0DY25_9ROSI</name>
<organism evidence="1 2">
    <name type="scientific">Dipteronia sinensis</name>
    <dbReference type="NCBI Taxonomy" id="43782"/>
    <lineage>
        <taxon>Eukaryota</taxon>
        <taxon>Viridiplantae</taxon>
        <taxon>Streptophyta</taxon>
        <taxon>Embryophyta</taxon>
        <taxon>Tracheophyta</taxon>
        <taxon>Spermatophyta</taxon>
        <taxon>Magnoliopsida</taxon>
        <taxon>eudicotyledons</taxon>
        <taxon>Gunneridae</taxon>
        <taxon>Pentapetalae</taxon>
        <taxon>rosids</taxon>
        <taxon>malvids</taxon>
        <taxon>Sapindales</taxon>
        <taxon>Sapindaceae</taxon>
        <taxon>Hippocastanoideae</taxon>
        <taxon>Acereae</taxon>
        <taxon>Dipteronia</taxon>
    </lineage>
</organism>
<proteinExistence type="predicted"/>
<dbReference type="InterPro" id="IPR044160">
    <property type="entry name" value="TGD4-like"/>
</dbReference>
<dbReference type="GO" id="GO:0070300">
    <property type="term" value="F:phosphatidic acid binding"/>
    <property type="evidence" value="ECO:0007669"/>
    <property type="project" value="InterPro"/>
</dbReference>
<dbReference type="GO" id="GO:0034196">
    <property type="term" value="P:acylglycerol transport"/>
    <property type="evidence" value="ECO:0007669"/>
    <property type="project" value="InterPro"/>
</dbReference>